<comment type="subcellular location">
    <subcellularLocation>
        <location evidence="1">Cytoplasm</location>
    </subcellularLocation>
</comment>
<dbReference type="SMART" id="SM00257">
    <property type="entry name" value="LysM"/>
    <property type="match status" value="1"/>
</dbReference>
<evidence type="ECO:0000256" key="2">
    <source>
        <dbReference type="ARBA" id="ARBA00022490"/>
    </source>
</evidence>
<dbReference type="OrthoDB" id="370541at2"/>
<dbReference type="PROSITE" id="PS50914">
    <property type="entry name" value="BON"/>
    <property type="match status" value="1"/>
</dbReference>
<dbReference type="AlphaFoldDB" id="A0A1M4XGJ4"/>
<dbReference type="SUPFAM" id="SSF54106">
    <property type="entry name" value="LysM domain"/>
    <property type="match status" value="1"/>
</dbReference>
<evidence type="ECO:0000313" key="8">
    <source>
        <dbReference type="Proteomes" id="UP000184327"/>
    </source>
</evidence>
<feature type="compositionally biased region" description="Low complexity" evidence="4">
    <location>
        <begin position="18"/>
        <end position="40"/>
    </location>
</feature>
<dbReference type="PANTHER" id="PTHR34700">
    <property type="entry name" value="POTASSIUM BINDING PROTEIN KBP"/>
    <property type="match status" value="1"/>
</dbReference>
<evidence type="ECO:0000313" key="7">
    <source>
        <dbReference type="EMBL" id="SHE92453.1"/>
    </source>
</evidence>
<dbReference type="PANTHER" id="PTHR34700:SF8">
    <property type="entry name" value="POTASSIUM BINDING PROTEIN KBP"/>
    <property type="match status" value="1"/>
</dbReference>
<name>A0A1M4XGJ4_9BURK</name>
<dbReference type="RefSeq" id="WP_073355523.1">
    <property type="nucleotide sequence ID" value="NZ_FQUZ01000009.1"/>
</dbReference>
<dbReference type="InterPro" id="IPR007055">
    <property type="entry name" value="BON_dom"/>
</dbReference>
<proteinExistence type="predicted"/>
<accession>A0A1M4XGJ4</accession>
<dbReference type="InterPro" id="IPR052196">
    <property type="entry name" value="Bact_Kbp"/>
</dbReference>
<evidence type="ECO:0000256" key="1">
    <source>
        <dbReference type="ARBA" id="ARBA00004496"/>
    </source>
</evidence>
<dbReference type="EMBL" id="FQUZ01000009">
    <property type="protein sequence ID" value="SHE92453.1"/>
    <property type="molecule type" value="Genomic_DNA"/>
</dbReference>
<evidence type="ECO:0000256" key="4">
    <source>
        <dbReference type="SAM" id="MobiDB-lite"/>
    </source>
</evidence>
<dbReference type="FunFam" id="3.10.350.10:FF:000001">
    <property type="entry name" value="Peptidoglycan-binding protein LysM"/>
    <property type="match status" value="1"/>
</dbReference>
<organism evidence="7 8">
    <name type="scientific">Lampropedia hyalina DSM 16112</name>
    <dbReference type="NCBI Taxonomy" id="1122156"/>
    <lineage>
        <taxon>Bacteria</taxon>
        <taxon>Pseudomonadati</taxon>
        <taxon>Pseudomonadota</taxon>
        <taxon>Betaproteobacteria</taxon>
        <taxon>Burkholderiales</taxon>
        <taxon>Comamonadaceae</taxon>
        <taxon>Lampropedia</taxon>
    </lineage>
</organism>
<dbReference type="InterPro" id="IPR036779">
    <property type="entry name" value="LysM_dom_sf"/>
</dbReference>
<evidence type="ECO:0000256" key="3">
    <source>
        <dbReference type="ARBA" id="ARBA00072219"/>
    </source>
</evidence>
<evidence type="ECO:0000259" key="6">
    <source>
        <dbReference type="PROSITE" id="PS51782"/>
    </source>
</evidence>
<protein>
    <recommendedName>
        <fullName evidence="3">Potassium binding protein Kbp</fullName>
    </recommendedName>
</protein>
<dbReference type="InterPro" id="IPR018392">
    <property type="entry name" value="LysM"/>
</dbReference>
<dbReference type="STRING" id="1122156.SAMN02745117_01052"/>
<sequence length="171" mass="17885">MGILNFIKGAGEKLFGGSEAQAAPPASDAPTAAASAPVPSQEERNAKAATAIAAFIQTQGLNLPSLQVTFDGATSTVILEGVAETQGDAEKAALSAGNIANVTAVENRLSVNRPEPEAQYHDVAKGETLSAIAKKYYGNANEYPRIFEANRPLLSHPDKIYPGQKLRIPAQ</sequence>
<dbReference type="CDD" id="cd00118">
    <property type="entry name" value="LysM"/>
    <property type="match status" value="1"/>
</dbReference>
<feature type="domain" description="BON" evidence="5">
    <location>
        <begin position="43"/>
        <end position="113"/>
    </location>
</feature>
<keyword evidence="8" id="KW-1185">Reference proteome</keyword>
<evidence type="ECO:0000259" key="5">
    <source>
        <dbReference type="PROSITE" id="PS50914"/>
    </source>
</evidence>
<dbReference type="Gene3D" id="3.10.350.10">
    <property type="entry name" value="LysM domain"/>
    <property type="match status" value="1"/>
</dbReference>
<dbReference type="Proteomes" id="UP000184327">
    <property type="component" value="Unassembled WGS sequence"/>
</dbReference>
<gene>
    <name evidence="7" type="ORF">SAMN02745117_01052</name>
</gene>
<dbReference type="GO" id="GO:0005737">
    <property type="term" value="C:cytoplasm"/>
    <property type="evidence" value="ECO:0007669"/>
    <property type="project" value="UniProtKB-SubCell"/>
</dbReference>
<feature type="region of interest" description="Disordered" evidence="4">
    <location>
        <begin position="17"/>
        <end position="43"/>
    </location>
</feature>
<reference evidence="7 8" key="1">
    <citation type="submission" date="2016-11" db="EMBL/GenBank/DDBJ databases">
        <authorList>
            <person name="Jaros S."/>
            <person name="Januszkiewicz K."/>
            <person name="Wedrychowicz H."/>
        </authorList>
    </citation>
    <scope>NUCLEOTIDE SEQUENCE [LARGE SCALE GENOMIC DNA]</scope>
    <source>
        <strain evidence="7 8">DSM 16112</strain>
    </source>
</reference>
<feature type="domain" description="LysM" evidence="6">
    <location>
        <begin position="119"/>
        <end position="168"/>
    </location>
</feature>
<dbReference type="PROSITE" id="PS51782">
    <property type="entry name" value="LYSM"/>
    <property type="match status" value="1"/>
</dbReference>
<dbReference type="Pfam" id="PF04972">
    <property type="entry name" value="BON"/>
    <property type="match status" value="1"/>
</dbReference>
<dbReference type="NCBIfam" id="NF008399">
    <property type="entry name" value="PRK11198.1"/>
    <property type="match status" value="1"/>
</dbReference>
<keyword evidence="2" id="KW-0963">Cytoplasm</keyword>
<dbReference type="Pfam" id="PF01476">
    <property type="entry name" value="LysM"/>
    <property type="match status" value="1"/>
</dbReference>